<reference evidence="2 3" key="1">
    <citation type="submission" date="2014-08" db="EMBL/GenBank/DDBJ databases">
        <authorList>
            <person name="den Bakker H.C."/>
        </authorList>
    </citation>
    <scope>NUCLEOTIDE SEQUENCE [LARGE SCALE GENOMIC DNA]</scope>
    <source>
        <strain evidence="2 3">DSM 18334</strain>
    </source>
</reference>
<protein>
    <recommendedName>
        <fullName evidence="1">HTH LytTR-type domain-containing protein</fullName>
    </recommendedName>
</protein>
<comment type="caution">
    <text evidence="2">The sequence shown here is derived from an EMBL/GenBank/DDBJ whole genome shotgun (WGS) entry which is preliminary data.</text>
</comment>
<proteinExistence type="predicted"/>
<sequence>MEIIFEANSELNRRVAKITTHPAEKEHWGHIKEVLDNSEKKMVVINARNNRSVQISLSSIVVIESEDRMCSVRVITGEMYLLNNRLKVAKESLDSNHFIKINNQTIINTSYIKEFSSTDNARIKVILTDDSSYFVSRFYLKNFRGNLK</sequence>
<dbReference type="STRING" id="268407.PWYN_10880"/>
<dbReference type="RefSeq" id="WP_036651166.1">
    <property type="nucleotide sequence ID" value="NZ_JQCR01000002.1"/>
</dbReference>
<keyword evidence="3" id="KW-1185">Reference proteome</keyword>
<dbReference type="PROSITE" id="PS50930">
    <property type="entry name" value="HTH_LYTTR"/>
    <property type="match status" value="1"/>
</dbReference>
<feature type="domain" description="HTH LytTR-type" evidence="1">
    <location>
        <begin position="45"/>
        <end position="148"/>
    </location>
</feature>
<evidence type="ECO:0000313" key="3">
    <source>
        <dbReference type="Proteomes" id="UP000029734"/>
    </source>
</evidence>
<dbReference type="Proteomes" id="UP000029734">
    <property type="component" value="Unassembled WGS sequence"/>
</dbReference>
<dbReference type="SMART" id="SM00850">
    <property type="entry name" value="LytTR"/>
    <property type="match status" value="1"/>
</dbReference>
<dbReference type="Pfam" id="PF04397">
    <property type="entry name" value="LytTR"/>
    <property type="match status" value="1"/>
</dbReference>
<dbReference type="AlphaFoldDB" id="A0A098MB58"/>
<dbReference type="EMBL" id="JQCR01000002">
    <property type="protein sequence ID" value="KGE19785.1"/>
    <property type="molecule type" value="Genomic_DNA"/>
</dbReference>
<dbReference type="GO" id="GO:0003677">
    <property type="term" value="F:DNA binding"/>
    <property type="evidence" value="ECO:0007669"/>
    <property type="project" value="InterPro"/>
</dbReference>
<organism evidence="2 3">
    <name type="scientific">Paenibacillus wynnii</name>
    <dbReference type="NCBI Taxonomy" id="268407"/>
    <lineage>
        <taxon>Bacteria</taxon>
        <taxon>Bacillati</taxon>
        <taxon>Bacillota</taxon>
        <taxon>Bacilli</taxon>
        <taxon>Bacillales</taxon>
        <taxon>Paenibacillaceae</taxon>
        <taxon>Paenibacillus</taxon>
    </lineage>
</organism>
<name>A0A098MB58_9BACL</name>
<evidence type="ECO:0000313" key="2">
    <source>
        <dbReference type="EMBL" id="KGE19785.1"/>
    </source>
</evidence>
<dbReference type="InterPro" id="IPR007492">
    <property type="entry name" value="LytTR_DNA-bd_dom"/>
</dbReference>
<dbReference type="Gene3D" id="2.40.50.1020">
    <property type="entry name" value="LytTr DNA-binding domain"/>
    <property type="match status" value="1"/>
</dbReference>
<accession>A0A098MB58</accession>
<reference evidence="2 3" key="2">
    <citation type="submission" date="2014-10" db="EMBL/GenBank/DDBJ databases">
        <title>Comparative genomics of the Paenibacillus odorifer group.</title>
        <authorList>
            <person name="Tsai Y.-C."/>
            <person name="Martin N."/>
            <person name="Korlach J."/>
            <person name="Wiedmann M."/>
        </authorList>
    </citation>
    <scope>NUCLEOTIDE SEQUENCE [LARGE SCALE GENOMIC DNA]</scope>
    <source>
        <strain evidence="2 3">DSM 18334</strain>
    </source>
</reference>
<evidence type="ECO:0000259" key="1">
    <source>
        <dbReference type="PROSITE" id="PS50930"/>
    </source>
</evidence>
<gene>
    <name evidence="2" type="ORF">PWYN_10880</name>
</gene>
<dbReference type="eggNOG" id="COG3279">
    <property type="taxonomic scope" value="Bacteria"/>
</dbReference>